<dbReference type="EMBL" id="CAJVCH010045836">
    <property type="protein sequence ID" value="CAG7717435.1"/>
    <property type="molecule type" value="Genomic_DNA"/>
</dbReference>
<proteinExistence type="predicted"/>
<reference evidence="1" key="1">
    <citation type="submission" date="2021-06" db="EMBL/GenBank/DDBJ databases">
        <authorList>
            <person name="Hodson N. C."/>
            <person name="Mongue J. A."/>
            <person name="Jaron S. K."/>
        </authorList>
    </citation>
    <scope>NUCLEOTIDE SEQUENCE</scope>
</reference>
<evidence type="ECO:0000313" key="1">
    <source>
        <dbReference type="EMBL" id="CAG7717435.1"/>
    </source>
</evidence>
<organism evidence="1 2">
    <name type="scientific">Allacma fusca</name>
    <dbReference type="NCBI Taxonomy" id="39272"/>
    <lineage>
        <taxon>Eukaryota</taxon>
        <taxon>Metazoa</taxon>
        <taxon>Ecdysozoa</taxon>
        <taxon>Arthropoda</taxon>
        <taxon>Hexapoda</taxon>
        <taxon>Collembola</taxon>
        <taxon>Symphypleona</taxon>
        <taxon>Sminthuridae</taxon>
        <taxon>Allacma</taxon>
    </lineage>
</organism>
<dbReference type="Proteomes" id="UP000708208">
    <property type="component" value="Unassembled WGS sequence"/>
</dbReference>
<gene>
    <name evidence="1" type="ORF">AFUS01_LOCUS6894</name>
</gene>
<feature type="non-terminal residue" evidence="1">
    <location>
        <position position="1"/>
    </location>
</feature>
<comment type="caution">
    <text evidence="1">The sequence shown here is derived from an EMBL/GenBank/DDBJ whole genome shotgun (WGS) entry which is preliminary data.</text>
</comment>
<evidence type="ECO:0000313" key="2">
    <source>
        <dbReference type="Proteomes" id="UP000708208"/>
    </source>
</evidence>
<accession>A0A8J2NWS0</accession>
<sequence>MFSTWSSRMIMKSIQLLFARYSNGWEHTWMKFMLCTHEVPALL</sequence>
<keyword evidence="2" id="KW-1185">Reference proteome</keyword>
<protein>
    <submittedName>
        <fullName evidence="1">Uncharacterized protein</fullName>
    </submittedName>
</protein>
<dbReference type="AlphaFoldDB" id="A0A8J2NWS0"/>
<name>A0A8J2NWS0_9HEXA</name>